<dbReference type="InterPro" id="IPR001647">
    <property type="entry name" value="HTH_TetR"/>
</dbReference>
<feature type="DNA-binding region" description="H-T-H motif" evidence="4">
    <location>
        <begin position="61"/>
        <end position="80"/>
    </location>
</feature>
<dbReference type="Proteomes" id="UP000829494">
    <property type="component" value="Chromosome"/>
</dbReference>
<accession>A0ABY3Z7N9</accession>
<dbReference type="PANTHER" id="PTHR30055">
    <property type="entry name" value="HTH-TYPE TRANSCRIPTIONAL REGULATOR RUTR"/>
    <property type="match status" value="1"/>
</dbReference>
<dbReference type="Pfam" id="PF16859">
    <property type="entry name" value="TetR_C_11"/>
    <property type="match status" value="1"/>
</dbReference>
<protein>
    <submittedName>
        <fullName evidence="6">HTH-type transcriptional regulator BetI</fullName>
    </submittedName>
</protein>
<gene>
    <name evidence="6" type="primary">betI4</name>
    <name evidence="6" type="ORF">SRIMR7_29720</name>
</gene>
<proteinExistence type="predicted"/>
<keyword evidence="7" id="KW-1185">Reference proteome</keyword>
<sequence length="221" mass="24218">MNRTAGTDTAAARVRTDTVPAADAAAPAPCRGRPRNAAADTAIIEAVLRMIEDGVSIGELSMERIAREAGVGKATVYRRWPGKSELLLDVMRSLDTDIPPPAGESVRDDLVGIIEFLRIRGLAKRNSALLRTIVTHVKAQPVLWREYHETVVQARREVLLSVLRRGMACGEIRTDRDIDLLADLFVGPVLSRAVLHEWADLPEGLAEEIVDTVLYGVRPRA</sequence>
<evidence type="ECO:0000313" key="6">
    <source>
        <dbReference type="EMBL" id="UNZ06336.1"/>
    </source>
</evidence>
<evidence type="ECO:0000313" key="7">
    <source>
        <dbReference type="Proteomes" id="UP000829494"/>
    </source>
</evidence>
<dbReference type="Gene3D" id="1.10.10.60">
    <property type="entry name" value="Homeodomain-like"/>
    <property type="match status" value="1"/>
</dbReference>
<dbReference type="InterPro" id="IPR009057">
    <property type="entry name" value="Homeodomain-like_sf"/>
</dbReference>
<dbReference type="InterPro" id="IPR036271">
    <property type="entry name" value="Tet_transcr_reg_TetR-rel_C_sf"/>
</dbReference>
<dbReference type="GeneID" id="66854532"/>
<dbReference type="SUPFAM" id="SSF46689">
    <property type="entry name" value="Homeodomain-like"/>
    <property type="match status" value="1"/>
</dbReference>
<evidence type="ECO:0000256" key="4">
    <source>
        <dbReference type="PROSITE-ProRule" id="PRU00335"/>
    </source>
</evidence>
<dbReference type="SUPFAM" id="SSF48498">
    <property type="entry name" value="Tetracyclin repressor-like, C-terminal domain"/>
    <property type="match status" value="1"/>
</dbReference>
<evidence type="ECO:0000256" key="3">
    <source>
        <dbReference type="ARBA" id="ARBA00023163"/>
    </source>
</evidence>
<organism evidence="6 7">
    <name type="scientific">Streptomyces rimosus subsp. rimosus</name>
    <dbReference type="NCBI Taxonomy" id="132474"/>
    <lineage>
        <taxon>Bacteria</taxon>
        <taxon>Bacillati</taxon>
        <taxon>Actinomycetota</taxon>
        <taxon>Actinomycetes</taxon>
        <taxon>Kitasatosporales</taxon>
        <taxon>Streptomycetaceae</taxon>
        <taxon>Streptomyces</taxon>
    </lineage>
</organism>
<dbReference type="InterPro" id="IPR023772">
    <property type="entry name" value="DNA-bd_HTH_TetR-type_CS"/>
</dbReference>
<evidence type="ECO:0000259" key="5">
    <source>
        <dbReference type="PROSITE" id="PS50977"/>
    </source>
</evidence>
<dbReference type="PROSITE" id="PS50977">
    <property type="entry name" value="HTH_TETR_2"/>
    <property type="match status" value="1"/>
</dbReference>
<dbReference type="Gene3D" id="1.10.357.10">
    <property type="entry name" value="Tetracycline Repressor, domain 2"/>
    <property type="match status" value="1"/>
</dbReference>
<feature type="domain" description="HTH tetR-type" evidence="5">
    <location>
        <begin position="37"/>
        <end position="98"/>
    </location>
</feature>
<keyword evidence="1" id="KW-0805">Transcription regulation</keyword>
<keyword evidence="2 4" id="KW-0238">DNA-binding</keyword>
<dbReference type="PROSITE" id="PS01081">
    <property type="entry name" value="HTH_TETR_1"/>
    <property type="match status" value="1"/>
</dbReference>
<dbReference type="RefSeq" id="WP_003985035.1">
    <property type="nucleotide sequence ID" value="NZ_CP043497.1"/>
</dbReference>
<keyword evidence="3" id="KW-0804">Transcription</keyword>
<dbReference type="Pfam" id="PF00440">
    <property type="entry name" value="TetR_N"/>
    <property type="match status" value="1"/>
</dbReference>
<dbReference type="InterPro" id="IPR050109">
    <property type="entry name" value="HTH-type_TetR-like_transc_reg"/>
</dbReference>
<dbReference type="InterPro" id="IPR011075">
    <property type="entry name" value="TetR_C"/>
</dbReference>
<dbReference type="PANTHER" id="PTHR30055:SF148">
    <property type="entry name" value="TETR-FAMILY TRANSCRIPTIONAL REGULATOR"/>
    <property type="match status" value="1"/>
</dbReference>
<dbReference type="EMBL" id="CP094298">
    <property type="protein sequence ID" value="UNZ06336.1"/>
    <property type="molecule type" value="Genomic_DNA"/>
</dbReference>
<evidence type="ECO:0000256" key="2">
    <source>
        <dbReference type="ARBA" id="ARBA00023125"/>
    </source>
</evidence>
<name>A0ABY3Z7N9_STRRM</name>
<reference evidence="6 7" key="1">
    <citation type="submission" date="2022-03" db="EMBL/GenBank/DDBJ databases">
        <title>Complete genome of Streptomyces rimosus ssp. rimosus R7 (=ATCC 10970).</title>
        <authorList>
            <person name="Beganovic S."/>
            <person name="Ruckert C."/>
            <person name="Busche T."/>
            <person name="Kalinowski J."/>
            <person name="Wittmann C."/>
        </authorList>
    </citation>
    <scope>NUCLEOTIDE SEQUENCE [LARGE SCALE GENOMIC DNA]</scope>
    <source>
        <strain evidence="6 7">R7</strain>
    </source>
</reference>
<evidence type="ECO:0000256" key="1">
    <source>
        <dbReference type="ARBA" id="ARBA00023015"/>
    </source>
</evidence>